<sequence length="357" mass="41050">MKYIFIIQGEGRGHMTQALSLAKILRHHGHEITRVIVGKSERRSIPQFFTDKIGTEVVPLESPNFVTDKQQKSVKPFRTIVYSLLKAPIYKKSMDRMDEIVREDQPDVIVNFYDFLGGLYNFSRRPKALFICIAHQYLISHPKFDFPPKRKLDKLSLQMGNKITSLGANKILALSFQLFQDVPKKKLYVVPPLLRDEVKEAQVTSGDHFLVYMVNPGYSAEVENFHQTYPEQALHCFWDKKEMPEEHQIDATLTYHQLNDEKFISKMASAKGYVTTAGFESVCEAMYMGKPVLMVPVQGHYEQACNAVDAMKAGAGTFSESFNIEKLYQYLPNHVDISRPFQQWADQATEMFPKHLK</sequence>
<dbReference type="Pfam" id="PF13528">
    <property type="entry name" value="Glyco_trans_1_3"/>
    <property type="match status" value="1"/>
</dbReference>
<proteinExistence type="predicted"/>
<accession>A0ABW7N933</accession>
<organism evidence="1 2">
    <name type="scientific">Marinoscillum luteum</name>
    <dbReference type="NCBI Taxonomy" id="861051"/>
    <lineage>
        <taxon>Bacteria</taxon>
        <taxon>Pseudomonadati</taxon>
        <taxon>Bacteroidota</taxon>
        <taxon>Cytophagia</taxon>
        <taxon>Cytophagales</taxon>
        <taxon>Reichenbachiellaceae</taxon>
        <taxon>Marinoscillum</taxon>
    </lineage>
</organism>
<dbReference type="EMBL" id="JBIPKE010000017">
    <property type="protein sequence ID" value="MFH6983985.1"/>
    <property type="molecule type" value="Genomic_DNA"/>
</dbReference>
<reference evidence="1 2" key="1">
    <citation type="journal article" date="2013" name="Int. J. Syst. Evol. Microbiol.">
        <title>Marinoscillum luteum sp. nov., isolated from marine sediment.</title>
        <authorList>
            <person name="Cha I.T."/>
            <person name="Park S.J."/>
            <person name="Kim S.J."/>
            <person name="Kim J.G."/>
            <person name="Jung M.Y."/>
            <person name="Shin K.S."/>
            <person name="Kwon K.K."/>
            <person name="Yang S.H."/>
            <person name="Seo Y.S."/>
            <person name="Rhee S.K."/>
        </authorList>
    </citation>
    <scope>NUCLEOTIDE SEQUENCE [LARGE SCALE GENOMIC DNA]</scope>
    <source>
        <strain evidence="1 2">KCTC 23939</strain>
    </source>
</reference>
<dbReference type="SUPFAM" id="SSF53756">
    <property type="entry name" value="UDP-Glycosyltransferase/glycogen phosphorylase"/>
    <property type="match status" value="1"/>
</dbReference>
<dbReference type="Proteomes" id="UP001610063">
    <property type="component" value="Unassembled WGS sequence"/>
</dbReference>
<keyword evidence="2" id="KW-1185">Reference proteome</keyword>
<evidence type="ECO:0000313" key="2">
    <source>
        <dbReference type="Proteomes" id="UP001610063"/>
    </source>
</evidence>
<protein>
    <submittedName>
        <fullName evidence="1">Glycosyltransferase family protein</fullName>
    </submittedName>
</protein>
<comment type="caution">
    <text evidence="1">The sequence shown here is derived from an EMBL/GenBank/DDBJ whole genome shotgun (WGS) entry which is preliminary data.</text>
</comment>
<dbReference type="PANTHER" id="PTHR21015:SF22">
    <property type="entry name" value="GLYCOSYLTRANSFERASE"/>
    <property type="match status" value="1"/>
</dbReference>
<dbReference type="Gene3D" id="3.40.50.2000">
    <property type="entry name" value="Glycogen Phosphorylase B"/>
    <property type="match status" value="2"/>
</dbReference>
<evidence type="ECO:0000313" key="1">
    <source>
        <dbReference type="EMBL" id="MFH6983985.1"/>
    </source>
</evidence>
<dbReference type="RefSeq" id="WP_395417473.1">
    <property type="nucleotide sequence ID" value="NZ_JBIPKE010000017.1"/>
</dbReference>
<dbReference type="PANTHER" id="PTHR21015">
    <property type="entry name" value="UDP-N-ACETYLGLUCOSAMINE--N-ACETYLMURAMYL-(PENTAPEPTIDE) PYROPHOSPHORYL-UNDECAPRENOL N-ACETYLGLUCOSAMINE TRANSFERASE 1"/>
    <property type="match status" value="1"/>
</dbReference>
<name>A0ABW7N933_9BACT</name>
<gene>
    <name evidence="1" type="ORF">ACHKAR_11060</name>
</gene>